<dbReference type="EMBL" id="PXZO01000090">
    <property type="protein sequence ID" value="PSK01148.1"/>
    <property type="molecule type" value="Genomic_DNA"/>
</dbReference>
<dbReference type="Pfam" id="PF00239">
    <property type="entry name" value="Resolvase"/>
    <property type="match status" value="1"/>
</dbReference>
<organism evidence="2 3">
    <name type="scientific">Brevibacillus porteri</name>
    <dbReference type="NCBI Taxonomy" id="2126350"/>
    <lineage>
        <taxon>Bacteria</taxon>
        <taxon>Bacillati</taxon>
        <taxon>Bacillota</taxon>
        <taxon>Bacilli</taxon>
        <taxon>Bacillales</taxon>
        <taxon>Paenibacillaceae</taxon>
        <taxon>Brevibacillus</taxon>
    </lineage>
</organism>
<proteinExistence type="predicted"/>
<protein>
    <recommendedName>
        <fullName evidence="1">Resolvase/invertase-type recombinase catalytic domain-containing protein</fullName>
    </recommendedName>
</protein>
<comment type="caution">
    <text evidence="2">The sequence shown here is derived from an EMBL/GenBank/DDBJ whole genome shotgun (WGS) entry which is preliminary data.</text>
</comment>
<dbReference type="Gene3D" id="3.40.50.1390">
    <property type="entry name" value="Resolvase, N-terminal catalytic domain"/>
    <property type="match status" value="1"/>
</dbReference>
<feature type="domain" description="Resolvase/invertase-type recombinase catalytic" evidence="1">
    <location>
        <begin position="17"/>
        <end position="113"/>
    </location>
</feature>
<keyword evidence="3" id="KW-1185">Reference proteome</keyword>
<dbReference type="SUPFAM" id="SSF53041">
    <property type="entry name" value="Resolvase-like"/>
    <property type="match status" value="1"/>
</dbReference>
<sequence length="113" mass="12753">MRGKLDARVQFEVIIVVAVFIRTASDDFRKTEKQMESCMPLVQDVAHKVYMEINVKTIDSDRPGLSQLIADIEAGLVNKVICHSAERISRNPVELGKFMHLANQKNVPLVFAE</sequence>
<dbReference type="SMART" id="SM00857">
    <property type="entry name" value="Resolvase"/>
    <property type="match status" value="1"/>
</dbReference>
<name>A0ABX5FGX6_9BACL</name>
<evidence type="ECO:0000313" key="2">
    <source>
        <dbReference type="EMBL" id="PSK01148.1"/>
    </source>
</evidence>
<accession>A0ABX5FGX6</accession>
<reference evidence="2 3" key="1">
    <citation type="submission" date="2018-03" db="EMBL/GenBank/DDBJ databases">
        <title>Brevisbacillus phylogenomics.</title>
        <authorList>
            <person name="Dunlap C."/>
        </authorList>
    </citation>
    <scope>NUCLEOTIDE SEQUENCE [LARGE SCALE GENOMIC DNA]</scope>
    <source>
        <strain evidence="2 3">NRRL B-41110</strain>
    </source>
</reference>
<dbReference type="InterPro" id="IPR006119">
    <property type="entry name" value="Resolv_N"/>
</dbReference>
<evidence type="ECO:0000259" key="1">
    <source>
        <dbReference type="SMART" id="SM00857"/>
    </source>
</evidence>
<gene>
    <name evidence="2" type="ORF">C7R92_31745</name>
</gene>
<dbReference type="Proteomes" id="UP000241645">
    <property type="component" value="Unassembled WGS sequence"/>
</dbReference>
<dbReference type="InterPro" id="IPR036162">
    <property type="entry name" value="Resolvase-like_N_sf"/>
</dbReference>
<evidence type="ECO:0000313" key="3">
    <source>
        <dbReference type="Proteomes" id="UP000241645"/>
    </source>
</evidence>